<name>A0AB35XHL1_9ACTN</name>
<dbReference type="EC" id="5.3.1.1" evidence="2"/>
<dbReference type="InterPro" id="IPR000652">
    <property type="entry name" value="Triosephosphate_isomerase"/>
</dbReference>
<dbReference type="RefSeq" id="WP_016666978.1">
    <property type="nucleotide sequence ID" value="NZ_CABKSM010000001.1"/>
</dbReference>
<organism evidence="2 3">
    <name type="scientific">Cutibacterium avidum</name>
    <dbReference type="NCBI Taxonomy" id="33010"/>
    <lineage>
        <taxon>Bacteria</taxon>
        <taxon>Bacillati</taxon>
        <taxon>Actinomycetota</taxon>
        <taxon>Actinomycetes</taxon>
        <taxon>Propionibacteriales</taxon>
        <taxon>Propionibacteriaceae</taxon>
        <taxon>Cutibacterium</taxon>
    </lineage>
</organism>
<dbReference type="NCBIfam" id="NF003302">
    <property type="entry name" value="PRK04302.1"/>
    <property type="match status" value="1"/>
</dbReference>
<dbReference type="EMBL" id="JBAKUA010000003">
    <property type="protein sequence ID" value="MEH1545978.1"/>
    <property type="molecule type" value="Genomic_DNA"/>
</dbReference>
<gene>
    <name evidence="2" type="ORF">V7F78_02875</name>
</gene>
<evidence type="ECO:0000256" key="1">
    <source>
        <dbReference type="ARBA" id="ARBA00023235"/>
    </source>
</evidence>
<protein>
    <submittedName>
        <fullName evidence="2">Triose-phosphate isomerase</fullName>
        <ecNumber evidence="2">5.3.1.1</ecNumber>
    </submittedName>
</protein>
<evidence type="ECO:0000313" key="3">
    <source>
        <dbReference type="Proteomes" id="UP001309299"/>
    </source>
</evidence>
<dbReference type="SUPFAM" id="SSF51351">
    <property type="entry name" value="Triosephosphate isomerase (TIM)"/>
    <property type="match status" value="1"/>
</dbReference>
<dbReference type="InterPro" id="IPR013785">
    <property type="entry name" value="Aldolase_TIM"/>
</dbReference>
<dbReference type="PROSITE" id="PS51440">
    <property type="entry name" value="TIM_2"/>
    <property type="match status" value="1"/>
</dbReference>
<accession>A0AB35XHL1</accession>
<dbReference type="AlphaFoldDB" id="A0AB35XHL1"/>
<sequence>MIRQAPFLIINPKAYLFGDEMLRMAMLADELSATHGVDIMVTAQHTDLRLIAEKTNHIIVAAQHMDPITPGRGMGHVLPESLVAAGAKAVVLNHAEHPLTLADLDASITRAREVGLLTVVCADTLVQCRVVAEMGPDVMICEPTAQIGKGALTADDYIADSTLAVKEVNPSIMVLQGAGVSSGHDVARVLSLGADASGGTSGIVCAPDWRERITDMLIPLKAEKNRRNS</sequence>
<dbReference type="Proteomes" id="UP001309299">
    <property type="component" value="Unassembled WGS sequence"/>
</dbReference>
<dbReference type="Gene3D" id="3.20.20.70">
    <property type="entry name" value="Aldolase class I"/>
    <property type="match status" value="1"/>
</dbReference>
<comment type="caution">
    <text evidence="2">The sequence shown here is derived from an EMBL/GenBank/DDBJ whole genome shotgun (WGS) entry which is preliminary data.</text>
</comment>
<reference evidence="2" key="1">
    <citation type="submission" date="2024-02" db="EMBL/GenBank/DDBJ databases">
        <title>Bacterial skin colonization with Propionibacterium avidum as a risk factor for Periprosthetic Joint Infections - a single-center prospective study.</title>
        <authorList>
            <person name="Achermann Y."/>
        </authorList>
    </citation>
    <scope>NUCLEOTIDE SEQUENCE</scope>
    <source>
        <strain evidence="2">PAVI-2017310195</strain>
    </source>
</reference>
<dbReference type="Pfam" id="PF00121">
    <property type="entry name" value="TIM"/>
    <property type="match status" value="1"/>
</dbReference>
<dbReference type="GO" id="GO:0004807">
    <property type="term" value="F:triose-phosphate isomerase activity"/>
    <property type="evidence" value="ECO:0007669"/>
    <property type="project" value="UniProtKB-EC"/>
</dbReference>
<dbReference type="InterPro" id="IPR035990">
    <property type="entry name" value="TIM_sf"/>
</dbReference>
<keyword evidence="1 2" id="KW-0413">Isomerase</keyword>
<proteinExistence type="predicted"/>
<evidence type="ECO:0000313" key="2">
    <source>
        <dbReference type="EMBL" id="MEH1545978.1"/>
    </source>
</evidence>